<protein>
    <submittedName>
        <fullName evidence="1">Uncharacterized protein</fullName>
    </submittedName>
</protein>
<sequence>MASQQLHPPAKDPMDQLQDMLNLVLMATAHTFKDPVRREPGSQAQVNTKKHLTGALHCFHESLDSLGSELSRAQAVMRRDLALCQATRVRREQAEAAERSRHEVKSSPTITKRTPSPKQEALPSNAPDTGRTETKGRDIIMIDEPTVAGEKEDTSTEPQMNKSDMTTQPSAQGTEAAVAVPNASNEESTLPDPAPSDATTQQQTAQPEAPTAPEITDPITDDHDLFGGSPTAVGGNNMDLEHMNFDDFTNGDSTFPPTTLAEDITAGANSNANDEYDFSSLLPGLESYANNDPGSSNDFSMIDLPGSTDNLQAHNQQHQAGNESFGQDSTFDDIFSWDGLGGTGDLGDDTNLDDLLNG</sequence>
<keyword evidence="2" id="KW-1185">Reference proteome</keyword>
<evidence type="ECO:0000313" key="2">
    <source>
        <dbReference type="Proteomes" id="UP001172680"/>
    </source>
</evidence>
<dbReference type="Proteomes" id="UP001172680">
    <property type="component" value="Unassembled WGS sequence"/>
</dbReference>
<proteinExistence type="predicted"/>
<reference evidence="1" key="1">
    <citation type="submission" date="2022-10" db="EMBL/GenBank/DDBJ databases">
        <title>Culturing micro-colonial fungi from biological soil crusts in the Mojave desert and describing Neophaeococcomyces mojavensis, and introducing the new genera and species Taxawa tesnikishii.</title>
        <authorList>
            <person name="Kurbessoian T."/>
            <person name="Stajich J.E."/>
        </authorList>
    </citation>
    <scope>NUCLEOTIDE SEQUENCE</scope>
    <source>
        <strain evidence="1">JES_115</strain>
    </source>
</reference>
<evidence type="ECO:0000313" key="1">
    <source>
        <dbReference type="EMBL" id="KAJ9638786.1"/>
    </source>
</evidence>
<name>A0ACC2YUN0_9PEZI</name>
<organism evidence="1 2">
    <name type="scientific">Coniosporium tulheliwenetii</name>
    <dbReference type="NCBI Taxonomy" id="3383036"/>
    <lineage>
        <taxon>Eukaryota</taxon>
        <taxon>Fungi</taxon>
        <taxon>Dikarya</taxon>
        <taxon>Ascomycota</taxon>
        <taxon>Pezizomycotina</taxon>
        <taxon>Dothideomycetes</taxon>
        <taxon>Dothideomycetes incertae sedis</taxon>
        <taxon>Coniosporium</taxon>
    </lineage>
</organism>
<gene>
    <name evidence="1" type="ORF">H2199_006646</name>
</gene>
<accession>A0ACC2YUN0</accession>
<comment type="caution">
    <text evidence="1">The sequence shown here is derived from an EMBL/GenBank/DDBJ whole genome shotgun (WGS) entry which is preliminary data.</text>
</comment>
<dbReference type="EMBL" id="JAPDRP010000020">
    <property type="protein sequence ID" value="KAJ9638786.1"/>
    <property type="molecule type" value="Genomic_DNA"/>
</dbReference>